<dbReference type="Proteomes" id="UP000199025">
    <property type="component" value="Unassembled WGS sequence"/>
</dbReference>
<name>A0A1I3R5U3_9PSEU</name>
<dbReference type="InterPro" id="IPR045851">
    <property type="entry name" value="AMP-bd_C_sf"/>
</dbReference>
<evidence type="ECO:0000256" key="2">
    <source>
        <dbReference type="ARBA" id="ARBA00022598"/>
    </source>
</evidence>
<evidence type="ECO:0000313" key="5">
    <source>
        <dbReference type="EMBL" id="SFJ41708.1"/>
    </source>
</evidence>
<evidence type="ECO:0000259" key="4">
    <source>
        <dbReference type="Pfam" id="PF13193"/>
    </source>
</evidence>
<dbReference type="Pfam" id="PF13193">
    <property type="entry name" value="AMP-binding_C"/>
    <property type="match status" value="1"/>
</dbReference>
<dbReference type="InterPro" id="IPR050237">
    <property type="entry name" value="ATP-dep_AMP-bd_enzyme"/>
</dbReference>
<reference evidence="5 6" key="1">
    <citation type="submission" date="2016-10" db="EMBL/GenBank/DDBJ databases">
        <authorList>
            <person name="de Groot N.N."/>
        </authorList>
    </citation>
    <scope>NUCLEOTIDE SEQUENCE [LARGE SCALE GENOMIC DNA]</scope>
    <source>
        <strain evidence="5 6">DSM 44468</strain>
    </source>
</reference>
<dbReference type="InterPro" id="IPR042099">
    <property type="entry name" value="ANL_N_sf"/>
</dbReference>
<sequence>MYLTQSLHRAVRQSPDHPFTVYGERTHTARQTYDVVSRIAGGLAALGVRKDDRVGLLSPNTDRFCQVALGVAWADAVVVPLNTRWSGKENAYALDEAGVTVLFVDDAFLPVVAELRERVPGLRTVVHCGDRPTPDGVVPLAGLLAAEPAEDAHRRGDQPAGIFYTGGTTGFPKGVVLGHRQLVLAAMGTLMAQRRVPHGGACVLVAPAFHLAGFGSWIAGMLTDATVVPVPVFDPAGVLRAVERHRAKQIMLVPTMIQLLVDHPGAGEFDVSSLELLAYGGSPISEALLVRARAAFPSARFAQAYGMTELSPTTAVLCDEDHDDPVLRRSAGRPVPYSRVRIVDEAGREVPPGEVGEIVVAGDHVMLGYWKKPAETAAAIRNGWLHTGDGGYLDERGYLFVVDRLKDMIISGGENVYSTEVENVIAQHPAVAQVAVIGLPDDEWGERVHAVVALVPGATLTVGELREFCGREIAGYKCPRSLEIVERFPMSAAGKILKRELRRASGNQAPG</sequence>
<gene>
    <name evidence="5" type="ORF">SAMN05421835_105156</name>
</gene>
<dbReference type="PANTHER" id="PTHR43767">
    <property type="entry name" value="LONG-CHAIN-FATTY-ACID--COA LIGASE"/>
    <property type="match status" value="1"/>
</dbReference>
<evidence type="ECO:0000259" key="3">
    <source>
        <dbReference type="Pfam" id="PF00501"/>
    </source>
</evidence>
<dbReference type="EMBL" id="FORP01000005">
    <property type="protein sequence ID" value="SFJ41708.1"/>
    <property type="molecule type" value="Genomic_DNA"/>
</dbReference>
<dbReference type="Pfam" id="PF00501">
    <property type="entry name" value="AMP-binding"/>
    <property type="match status" value="1"/>
</dbReference>
<dbReference type="GO" id="GO:0016878">
    <property type="term" value="F:acid-thiol ligase activity"/>
    <property type="evidence" value="ECO:0007669"/>
    <property type="project" value="UniProtKB-ARBA"/>
</dbReference>
<dbReference type="AlphaFoldDB" id="A0A1I3R5U3"/>
<proteinExistence type="inferred from homology"/>
<protein>
    <submittedName>
        <fullName evidence="5">Acyl-CoA synthetase (AMP-forming)/AMP-acid ligase II</fullName>
    </submittedName>
</protein>
<dbReference type="PANTHER" id="PTHR43767:SF1">
    <property type="entry name" value="NONRIBOSOMAL PEPTIDE SYNTHASE PES1 (EUROFUNG)-RELATED"/>
    <property type="match status" value="1"/>
</dbReference>
<comment type="similarity">
    <text evidence="1">Belongs to the ATP-dependent AMP-binding enzyme family.</text>
</comment>
<evidence type="ECO:0000256" key="1">
    <source>
        <dbReference type="ARBA" id="ARBA00006432"/>
    </source>
</evidence>
<dbReference type="InterPro" id="IPR025110">
    <property type="entry name" value="AMP-bd_C"/>
</dbReference>
<organism evidence="5 6">
    <name type="scientific">Amycolatopsis sacchari</name>
    <dbReference type="NCBI Taxonomy" id="115433"/>
    <lineage>
        <taxon>Bacteria</taxon>
        <taxon>Bacillati</taxon>
        <taxon>Actinomycetota</taxon>
        <taxon>Actinomycetes</taxon>
        <taxon>Pseudonocardiales</taxon>
        <taxon>Pseudonocardiaceae</taxon>
        <taxon>Amycolatopsis</taxon>
    </lineage>
</organism>
<accession>A0A1I3R5U3</accession>
<dbReference type="Gene3D" id="3.30.300.30">
    <property type="match status" value="1"/>
</dbReference>
<dbReference type="FunFam" id="3.30.300.30:FF:000008">
    <property type="entry name" value="2,3-dihydroxybenzoate-AMP ligase"/>
    <property type="match status" value="1"/>
</dbReference>
<feature type="domain" description="AMP-dependent synthetase/ligase" evidence="3">
    <location>
        <begin position="8"/>
        <end position="370"/>
    </location>
</feature>
<dbReference type="SUPFAM" id="SSF56801">
    <property type="entry name" value="Acetyl-CoA synthetase-like"/>
    <property type="match status" value="1"/>
</dbReference>
<feature type="domain" description="AMP-binding enzyme C-terminal" evidence="4">
    <location>
        <begin position="420"/>
        <end position="495"/>
    </location>
</feature>
<dbReference type="Gene3D" id="3.40.50.12780">
    <property type="entry name" value="N-terminal domain of ligase-like"/>
    <property type="match status" value="1"/>
</dbReference>
<dbReference type="InterPro" id="IPR000873">
    <property type="entry name" value="AMP-dep_synth/lig_dom"/>
</dbReference>
<dbReference type="STRING" id="115433.SAMN05421835_105156"/>
<evidence type="ECO:0000313" key="6">
    <source>
        <dbReference type="Proteomes" id="UP000199025"/>
    </source>
</evidence>
<keyword evidence="2 5" id="KW-0436">Ligase</keyword>
<keyword evidence="6" id="KW-1185">Reference proteome</keyword>
<dbReference type="InterPro" id="IPR020845">
    <property type="entry name" value="AMP-binding_CS"/>
</dbReference>
<dbReference type="NCBIfam" id="NF004837">
    <property type="entry name" value="PRK06187.1"/>
    <property type="match status" value="1"/>
</dbReference>
<dbReference type="OrthoDB" id="9803968at2"/>
<dbReference type="PROSITE" id="PS00455">
    <property type="entry name" value="AMP_BINDING"/>
    <property type="match status" value="1"/>
</dbReference>